<evidence type="ECO:0000313" key="2">
    <source>
        <dbReference type="Proteomes" id="UP001143856"/>
    </source>
</evidence>
<evidence type="ECO:0000313" key="1">
    <source>
        <dbReference type="EMBL" id="KAJ2965688.1"/>
    </source>
</evidence>
<organism evidence="1 2">
    <name type="scientific">Xylaria curta</name>
    <dbReference type="NCBI Taxonomy" id="42375"/>
    <lineage>
        <taxon>Eukaryota</taxon>
        <taxon>Fungi</taxon>
        <taxon>Dikarya</taxon>
        <taxon>Ascomycota</taxon>
        <taxon>Pezizomycotina</taxon>
        <taxon>Sordariomycetes</taxon>
        <taxon>Xylariomycetidae</taxon>
        <taxon>Xylariales</taxon>
        <taxon>Xylariaceae</taxon>
        <taxon>Xylaria</taxon>
    </lineage>
</organism>
<gene>
    <name evidence="1" type="ORF">NUW58_g10840</name>
</gene>
<accession>A0ACC1MHG7</accession>
<name>A0ACC1MHG7_9PEZI</name>
<reference evidence="1" key="1">
    <citation type="submission" date="2022-10" db="EMBL/GenBank/DDBJ databases">
        <title>Genome Sequence of Xylaria curta.</title>
        <authorList>
            <person name="Buettner E."/>
        </authorList>
    </citation>
    <scope>NUCLEOTIDE SEQUENCE</scope>
    <source>
        <strain evidence="1">Babe10</strain>
    </source>
</reference>
<keyword evidence="2" id="KW-1185">Reference proteome</keyword>
<sequence>MVSFNITNTANTIDLVVAYANYILTHQLLKRPPVLIPDRIADFCATNNSLVVFAPLHHLDSINPFHPAANFLELAGAQLV</sequence>
<dbReference type="Proteomes" id="UP001143856">
    <property type="component" value="Unassembled WGS sequence"/>
</dbReference>
<dbReference type="EMBL" id="JAPDGR010005482">
    <property type="protein sequence ID" value="KAJ2965688.1"/>
    <property type="molecule type" value="Genomic_DNA"/>
</dbReference>
<comment type="caution">
    <text evidence="1">The sequence shown here is derived from an EMBL/GenBank/DDBJ whole genome shotgun (WGS) entry which is preliminary data.</text>
</comment>
<protein>
    <submittedName>
        <fullName evidence="1">Uncharacterized protein</fullName>
    </submittedName>
</protein>
<proteinExistence type="predicted"/>